<evidence type="ECO:0000256" key="1">
    <source>
        <dbReference type="ARBA" id="ARBA00022737"/>
    </source>
</evidence>
<sequence>MVELLVEMGADPTIYTADRGCSAVDVARDKGHKEVVEILERGDAVLTAARRGEIKHLESLLQKGATMNYRDQYGLTALHIAAIKGHQDAVAILLEYGMGVE</sequence>
<keyword evidence="5" id="KW-1185">Reference proteome</keyword>
<keyword evidence="2 3" id="KW-0040">ANK repeat</keyword>
<name>A0AAP0RYX3_LIQFO</name>
<dbReference type="PANTHER" id="PTHR24201">
    <property type="entry name" value="ANK_REP_REGION DOMAIN-CONTAINING PROTEIN"/>
    <property type="match status" value="1"/>
</dbReference>
<dbReference type="InterPro" id="IPR002110">
    <property type="entry name" value="Ankyrin_rpt"/>
</dbReference>
<dbReference type="PROSITE" id="PS50088">
    <property type="entry name" value="ANK_REPEAT"/>
    <property type="match status" value="1"/>
</dbReference>
<protein>
    <recommendedName>
        <fullName evidence="6">Ankyrin repeat protein</fullName>
    </recommendedName>
</protein>
<evidence type="ECO:0008006" key="6">
    <source>
        <dbReference type="Google" id="ProtNLM"/>
    </source>
</evidence>
<dbReference type="InterPro" id="IPR036770">
    <property type="entry name" value="Ankyrin_rpt-contain_sf"/>
</dbReference>
<dbReference type="AlphaFoldDB" id="A0AAP0RYX3"/>
<keyword evidence="1" id="KW-0677">Repeat</keyword>
<dbReference type="Proteomes" id="UP001415857">
    <property type="component" value="Unassembled WGS sequence"/>
</dbReference>
<evidence type="ECO:0000256" key="2">
    <source>
        <dbReference type="ARBA" id="ARBA00023043"/>
    </source>
</evidence>
<feature type="repeat" description="ANK" evidence="3">
    <location>
        <begin position="73"/>
        <end position="101"/>
    </location>
</feature>
<dbReference type="SMART" id="SM00248">
    <property type="entry name" value="ANK"/>
    <property type="match status" value="2"/>
</dbReference>
<reference evidence="4 5" key="1">
    <citation type="journal article" date="2024" name="Plant J.">
        <title>Genome sequences and population genomics reveal climatic adaptation and genomic divergence between two closely related sweetgum species.</title>
        <authorList>
            <person name="Xu W.Q."/>
            <person name="Ren C.Q."/>
            <person name="Zhang X.Y."/>
            <person name="Comes H.P."/>
            <person name="Liu X.H."/>
            <person name="Li Y.G."/>
            <person name="Kettle C.J."/>
            <person name="Jalonen R."/>
            <person name="Gaisberger H."/>
            <person name="Ma Y.Z."/>
            <person name="Qiu Y.X."/>
        </authorList>
    </citation>
    <scope>NUCLEOTIDE SEQUENCE [LARGE SCALE GENOMIC DNA]</scope>
    <source>
        <strain evidence="4">Hangzhou</strain>
    </source>
</reference>
<dbReference type="PROSITE" id="PS50297">
    <property type="entry name" value="ANK_REP_REGION"/>
    <property type="match status" value="1"/>
</dbReference>
<comment type="caution">
    <text evidence="4">The sequence shown here is derived from an EMBL/GenBank/DDBJ whole genome shotgun (WGS) entry which is preliminary data.</text>
</comment>
<accession>A0AAP0RYX3</accession>
<evidence type="ECO:0000313" key="5">
    <source>
        <dbReference type="Proteomes" id="UP001415857"/>
    </source>
</evidence>
<proteinExistence type="predicted"/>
<evidence type="ECO:0000256" key="3">
    <source>
        <dbReference type="PROSITE-ProRule" id="PRU00023"/>
    </source>
</evidence>
<dbReference type="Pfam" id="PF12796">
    <property type="entry name" value="Ank_2"/>
    <property type="match status" value="1"/>
</dbReference>
<organism evidence="4 5">
    <name type="scientific">Liquidambar formosana</name>
    <name type="common">Formosan gum</name>
    <dbReference type="NCBI Taxonomy" id="63359"/>
    <lineage>
        <taxon>Eukaryota</taxon>
        <taxon>Viridiplantae</taxon>
        <taxon>Streptophyta</taxon>
        <taxon>Embryophyta</taxon>
        <taxon>Tracheophyta</taxon>
        <taxon>Spermatophyta</taxon>
        <taxon>Magnoliopsida</taxon>
        <taxon>eudicotyledons</taxon>
        <taxon>Gunneridae</taxon>
        <taxon>Pentapetalae</taxon>
        <taxon>Saxifragales</taxon>
        <taxon>Altingiaceae</taxon>
        <taxon>Liquidambar</taxon>
    </lineage>
</organism>
<dbReference type="SUPFAM" id="SSF48403">
    <property type="entry name" value="Ankyrin repeat"/>
    <property type="match status" value="1"/>
</dbReference>
<dbReference type="EMBL" id="JBBPBK010000006">
    <property type="protein sequence ID" value="KAK9283565.1"/>
    <property type="molecule type" value="Genomic_DNA"/>
</dbReference>
<dbReference type="InterPro" id="IPR050776">
    <property type="entry name" value="Ank_Repeat/CDKN_Inhibitor"/>
</dbReference>
<evidence type="ECO:0000313" key="4">
    <source>
        <dbReference type="EMBL" id="KAK9283565.1"/>
    </source>
</evidence>
<gene>
    <name evidence="4" type="ORF">L1049_011813</name>
</gene>
<dbReference type="Gene3D" id="1.25.40.20">
    <property type="entry name" value="Ankyrin repeat-containing domain"/>
    <property type="match status" value="2"/>
</dbReference>